<comment type="similarity">
    <text evidence="1">Belongs to the universal ribosomal protein uS9 family.</text>
</comment>
<dbReference type="GO" id="GO:0003735">
    <property type="term" value="F:structural constituent of ribosome"/>
    <property type="evidence" value="ECO:0007669"/>
    <property type="project" value="InterPro"/>
</dbReference>
<keyword evidence="5" id="KW-1185">Reference proteome</keyword>
<organism evidence="4">
    <name type="scientific">Notodromas monacha</name>
    <dbReference type="NCBI Taxonomy" id="399045"/>
    <lineage>
        <taxon>Eukaryota</taxon>
        <taxon>Metazoa</taxon>
        <taxon>Ecdysozoa</taxon>
        <taxon>Arthropoda</taxon>
        <taxon>Crustacea</taxon>
        <taxon>Oligostraca</taxon>
        <taxon>Ostracoda</taxon>
        <taxon>Podocopa</taxon>
        <taxon>Podocopida</taxon>
        <taxon>Cypridocopina</taxon>
        <taxon>Cypridoidea</taxon>
        <taxon>Cyprididae</taxon>
        <taxon>Notodromas</taxon>
    </lineage>
</organism>
<dbReference type="InterPro" id="IPR014721">
    <property type="entry name" value="Ribsml_uS5_D2-typ_fold_subgr"/>
</dbReference>
<dbReference type="Pfam" id="PF00380">
    <property type="entry name" value="Ribosomal_S9"/>
    <property type="match status" value="2"/>
</dbReference>
<evidence type="ECO:0000313" key="4">
    <source>
        <dbReference type="EMBL" id="CAD7282908.1"/>
    </source>
</evidence>
<evidence type="ECO:0008006" key="6">
    <source>
        <dbReference type="Google" id="ProtNLM"/>
    </source>
</evidence>
<reference evidence="4" key="1">
    <citation type="submission" date="2020-11" db="EMBL/GenBank/DDBJ databases">
        <authorList>
            <person name="Tran Van P."/>
        </authorList>
    </citation>
    <scope>NUCLEOTIDE SEQUENCE</scope>
</reference>
<dbReference type="GO" id="GO:0005763">
    <property type="term" value="C:mitochondrial small ribosomal subunit"/>
    <property type="evidence" value="ECO:0007669"/>
    <property type="project" value="TreeGrafter"/>
</dbReference>
<dbReference type="Gene3D" id="3.30.230.10">
    <property type="match status" value="2"/>
</dbReference>
<sequence>MRHCCPNFQSKSYAKNSDLSVRMALCGRLKLFAEFLAAGSHTASLSYSCQVRLLSSTSHRSEAAVIPVEKKDRLPPEIQENEETGKKPMSKAMKAYLERAREHELFMAEEKKAFQIGRRHLANMMGLEESSMTQEDMDAAVSYLFPSGLFEPKARPFMRDPEIVFPKRKAAEFDESGRPHHTLFYTQLPNFYGVMHDICRYLEECDSLQSAAFRKARRSGPPGTGGPVVIKDEDKITVKGTQWLRKPAVEARLLEAIDDKRYAHLTGALDRLLAHPFAHTFKPFIESWRQPMFVDVTLQEVAKEEFDEDGRKFCRGEAKRKWAYARVKIYAAGTGVFSVNGHEYLPDVMKTVQEREVVSFPLLLTGLLGQVDVHCERAELGQPLMTYSSTHFWNQSKSPLFQFTFHVLNQASLSNKAGIGTPQVEGGYRVILPGFYIPPVCKGDEIKWNLGYSARAGAMRLAMSRALTGLVDEDMRKRMRLAGLLTEDMRYRERKRPGHDGARKKWTWKKR</sequence>
<dbReference type="InterPro" id="IPR020568">
    <property type="entry name" value="Ribosomal_Su5_D2-typ_SF"/>
</dbReference>
<dbReference type="AlphaFoldDB" id="A0A7R9BZ01"/>
<accession>A0A7R9BZ01</accession>
<dbReference type="EMBL" id="CAJPEX010004496">
    <property type="protein sequence ID" value="CAG0923060.1"/>
    <property type="molecule type" value="Genomic_DNA"/>
</dbReference>
<dbReference type="SUPFAM" id="SSF54211">
    <property type="entry name" value="Ribosomal protein S5 domain 2-like"/>
    <property type="match status" value="1"/>
</dbReference>
<keyword evidence="3" id="KW-0687">Ribonucleoprotein</keyword>
<dbReference type="PANTHER" id="PTHR21569">
    <property type="entry name" value="RIBOSOMAL PROTEIN S9"/>
    <property type="match status" value="1"/>
</dbReference>
<dbReference type="GO" id="GO:0003723">
    <property type="term" value="F:RNA binding"/>
    <property type="evidence" value="ECO:0007669"/>
    <property type="project" value="TreeGrafter"/>
</dbReference>
<dbReference type="Proteomes" id="UP000678499">
    <property type="component" value="Unassembled WGS sequence"/>
</dbReference>
<dbReference type="InterPro" id="IPR000754">
    <property type="entry name" value="Ribosomal_uS9"/>
</dbReference>
<dbReference type="GO" id="GO:0006412">
    <property type="term" value="P:translation"/>
    <property type="evidence" value="ECO:0007669"/>
    <property type="project" value="InterPro"/>
</dbReference>
<keyword evidence="2" id="KW-0689">Ribosomal protein</keyword>
<proteinExistence type="inferred from homology"/>
<name>A0A7R9BZ01_9CRUS</name>
<dbReference type="PANTHER" id="PTHR21569:SF1">
    <property type="entry name" value="SMALL RIBOSOMAL SUBUNIT PROTEIN US9M"/>
    <property type="match status" value="1"/>
</dbReference>
<dbReference type="EMBL" id="OA886533">
    <property type="protein sequence ID" value="CAD7282908.1"/>
    <property type="molecule type" value="Genomic_DNA"/>
</dbReference>
<gene>
    <name evidence="4" type="ORF">NMOB1V02_LOCUS10526</name>
</gene>
<dbReference type="OrthoDB" id="10254627at2759"/>
<evidence type="ECO:0000313" key="5">
    <source>
        <dbReference type="Proteomes" id="UP000678499"/>
    </source>
</evidence>
<evidence type="ECO:0000256" key="2">
    <source>
        <dbReference type="ARBA" id="ARBA00022980"/>
    </source>
</evidence>
<evidence type="ECO:0000256" key="1">
    <source>
        <dbReference type="ARBA" id="ARBA00005251"/>
    </source>
</evidence>
<protein>
    <recommendedName>
        <fullName evidence="6">Mitochondrial ribosomal protein S9</fullName>
    </recommendedName>
</protein>
<evidence type="ECO:0000256" key="3">
    <source>
        <dbReference type="ARBA" id="ARBA00023274"/>
    </source>
</evidence>